<name>A0A127P887_9BURK</name>
<dbReference type="Pfam" id="PF01298">
    <property type="entry name" value="TbpB_B_D"/>
    <property type="match status" value="1"/>
</dbReference>
<dbReference type="InterPro" id="IPR011250">
    <property type="entry name" value="OMP/PagP_B-barrel"/>
</dbReference>
<dbReference type="Proteomes" id="UP000072421">
    <property type="component" value="Chromosome"/>
</dbReference>
<evidence type="ECO:0000259" key="2">
    <source>
        <dbReference type="Pfam" id="PF01298"/>
    </source>
</evidence>
<dbReference type="InterPro" id="IPR001677">
    <property type="entry name" value="TbpB_B_D"/>
</dbReference>
<dbReference type="GO" id="GO:0009279">
    <property type="term" value="C:cell outer membrane"/>
    <property type="evidence" value="ECO:0007669"/>
    <property type="project" value="UniProtKB-SubCell"/>
</dbReference>
<feature type="domain" description="Transferrin-binding protein B C-lobe/N-lobe beta-barrel" evidence="2">
    <location>
        <begin position="121"/>
        <end position="247"/>
    </location>
</feature>
<dbReference type="AlphaFoldDB" id="A0A127P887"/>
<protein>
    <recommendedName>
        <fullName evidence="2">Transferrin-binding protein B C-lobe/N-lobe beta-barrel domain-containing protein</fullName>
    </recommendedName>
</protein>
<evidence type="ECO:0000313" key="3">
    <source>
        <dbReference type="EMBL" id="AMO94016.1"/>
    </source>
</evidence>
<accession>A0A127P887</accession>
<comment type="subcellular location">
    <subcellularLocation>
        <location evidence="1">Cell outer membrane</location>
    </subcellularLocation>
</comment>
<proteinExistence type="predicted"/>
<sequence>MGLDYQFSSLQYQSTASRNGRDLGATIDASANITFSHQTSGSQDFPLNYNFTFPSAFPGGSVAASNVFSTSNGAANKDVKILVPNATKTVQNVFWRNISDPNAGGFALPGYQTDLTTLTWPTSGTAIYAGKAFQYVIENSTVGTAINRFALYSSDVTATVDYAAQTIAIAVAANPVLIDSVNSPSTRDPATFASAITFSGINYSTLNTGYSIPKHSSGMGFSGDGYATVFRFFGANAEEFGGIFEYHSLPNTFPTTQYISMALRKQ</sequence>
<dbReference type="PATRIC" id="fig|158899.10.peg.1315"/>
<evidence type="ECO:0000256" key="1">
    <source>
        <dbReference type="ARBA" id="ARBA00004442"/>
    </source>
</evidence>
<organism evidence="3">
    <name type="scientific">Collimonas fungivorans</name>
    <dbReference type="NCBI Taxonomy" id="158899"/>
    <lineage>
        <taxon>Bacteria</taxon>
        <taxon>Pseudomonadati</taxon>
        <taxon>Pseudomonadota</taxon>
        <taxon>Betaproteobacteria</taxon>
        <taxon>Burkholderiales</taxon>
        <taxon>Oxalobacteraceae</taxon>
        <taxon>Collimonas</taxon>
    </lineage>
</organism>
<dbReference type="Gene3D" id="2.40.160.90">
    <property type="match status" value="1"/>
</dbReference>
<gene>
    <name evidence="3" type="ORF">CFter6_1304</name>
</gene>
<dbReference type="SUPFAM" id="SSF56925">
    <property type="entry name" value="OMPA-like"/>
    <property type="match status" value="1"/>
</dbReference>
<evidence type="ECO:0000313" key="4">
    <source>
        <dbReference type="Proteomes" id="UP000072421"/>
    </source>
</evidence>
<reference evidence="3 4" key="1">
    <citation type="submission" date="2015-11" db="EMBL/GenBank/DDBJ databases">
        <title>Exploring the genomic traits of fungus-feeding bacterial genus Collimonas.</title>
        <authorList>
            <person name="Song C."/>
            <person name="Schmidt R."/>
            <person name="de Jager V."/>
            <person name="Krzyzanowska D."/>
            <person name="Jongedijk E."/>
            <person name="Cankar K."/>
            <person name="Beekwilder J."/>
            <person name="van Veen A."/>
            <person name="de Boer W."/>
            <person name="van Veen J.A."/>
            <person name="Garbeva P."/>
        </authorList>
    </citation>
    <scope>NUCLEOTIDE SEQUENCE [LARGE SCALE GENOMIC DNA]</scope>
    <source>
        <strain evidence="3 4">Ter6</strain>
    </source>
</reference>
<dbReference type="EMBL" id="CP013232">
    <property type="protein sequence ID" value="AMO94016.1"/>
    <property type="molecule type" value="Genomic_DNA"/>
</dbReference>